<feature type="coiled-coil region" evidence="2">
    <location>
        <begin position="130"/>
        <end position="318"/>
    </location>
</feature>
<name>A0A8B8M1N3_ABRPR</name>
<evidence type="ECO:0000313" key="5">
    <source>
        <dbReference type="RefSeq" id="XP_027362571.1"/>
    </source>
</evidence>
<keyword evidence="4" id="KW-1185">Reference proteome</keyword>
<dbReference type="KEGG" id="aprc:113870172"/>
<dbReference type="OrthoDB" id="10255522at2759"/>
<dbReference type="GO" id="GO:0003779">
    <property type="term" value="F:actin binding"/>
    <property type="evidence" value="ECO:0007669"/>
    <property type="project" value="InterPro"/>
</dbReference>
<dbReference type="RefSeq" id="XP_027362571.1">
    <property type="nucleotide sequence ID" value="XM_027506770.1"/>
</dbReference>
<dbReference type="GeneID" id="113870172"/>
<reference evidence="4" key="1">
    <citation type="journal article" date="2019" name="Toxins">
        <title>Detection of Abrin-Like and Prepropulchellin-Like Toxin Genes and Transcripts Using Whole Genome Sequencing and Full-Length Transcript Sequencing of Abrus precatorius.</title>
        <authorList>
            <person name="Hovde B.T."/>
            <person name="Daligault H.E."/>
            <person name="Hanschen E.R."/>
            <person name="Kunde Y.A."/>
            <person name="Johnson M.B."/>
            <person name="Starkenburg S.R."/>
            <person name="Johnson S.L."/>
        </authorList>
    </citation>
    <scope>NUCLEOTIDE SEQUENCE [LARGE SCALE GENOMIC DNA]</scope>
</reference>
<accession>A0A8B8M1N3</accession>
<evidence type="ECO:0000259" key="3">
    <source>
        <dbReference type="PROSITE" id="PS51774"/>
    </source>
</evidence>
<feature type="coiled-coil region" evidence="2">
    <location>
        <begin position="535"/>
        <end position="562"/>
    </location>
</feature>
<dbReference type="GO" id="GO:0005856">
    <property type="term" value="C:cytoskeleton"/>
    <property type="evidence" value="ECO:0007669"/>
    <property type="project" value="TreeGrafter"/>
</dbReference>
<organism evidence="4 5">
    <name type="scientific">Abrus precatorius</name>
    <name type="common">Indian licorice</name>
    <name type="synonym">Glycine abrus</name>
    <dbReference type="NCBI Taxonomy" id="3816"/>
    <lineage>
        <taxon>Eukaryota</taxon>
        <taxon>Viridiplantae</taxon>
        <taxon>Streptophyta</taxon>
        <taxon>Embryophyta</taxon>
        <taxon>Tracheophyta</taxon>
        <taxon>Spermatophyta</taxon>
        <taxon>Magnoliopsida</taxon>
        <taxon>eudicotyledons</taxon>
        <taxon>Gunneridae</taxon>
        <taxon>Pentapetalae</taxon>
        <taxon>rosids</taxon>
        <taxon>fabids</taxon>
        <taxon>Fabales</taxon>
        <taxon>Fabaceae</taxon>
        <taxon>Papilionoideae</taxon>
        <taxon>50 kb inversion clade</taxon>
        <taxon>NPAAA clade</taxon>
        <taxon>indigoferoid/millettioid clade</taxon>
        <taxon>Abreae</taxon>
        <taxon>Abrus</taxon>
    </lineage>
</organism>
<dbReference type="InterPro" id="IPR011684">
    <property type="entry name" value="NAB"/>
</dbReference>
<evidence type="ECO:0000256" key="2">
    <source>
        <dbReference type="SAM" id="Coils"/>
    </source>
</evidence>
<evidence type="ECO:0000256" key="1">
    <source>
        <dbReference type="ARBA" id="ARBA00023054"/>
    </source>
</evidence>
<dbReference type="Proteomes" id="UP000694853">
    <property type="component" value="Unplaced"/>
</dbReference>
<keyword evidence="1 2" id="KW-0175">Coiled coil</keyword>
<protein>
    <submittedName>
        <fullName evidence="5">COP1-interactive protein 1-like</fullName>
    </submittedName>
</protein>
<feature type="coiled-coil region" evidence="2">
    <location>
        <begin position="354"/>
        <end position="501"/>
    </location>
</feature>
<feature type="coiled-coil region" evidence="2">
    <location>
        <begin position="622"/>
        <end position="691"/>
    </location>
</feature>
<reference evidence="5" key="2">
    <citation type="submission" date="2025-08" db="UniProtKB">
        <authorList>
            <consortium name="RefSeq"/>
        </authorList>
    </citation>
    <scope>IDENTIFICATION</scope>
    <source>
        <tissue evidence="5">Young leaves</tissue>
    </source>
</reference>
<feature type="domain" description="NAB" evidence="3">
    <location>
        <begin position="1"/>
        <end position="68"/>
    </location>
</feature>
<dbReference type="GO" id="GO:0005200">
    <property type="term" value="F:structural constituent of cytoskeleton"/>
    <property type="evidence" value="ECO:0007669"/>
    <property type="project" value="TreeGrafter"/>
</dbReference>
<evidence type="ECO:0000313" key="4">
    <source>
        <dbReference type="Proteomes" id="UP000694853"/>
    </source>
</evidence>
<dbReference type="AlphaFoldDB" id="A0A8B8M1N3"/>
<sequence length="733" mass="85031">MYCMYNYFSFFTDIENNLTRIAKLIKNEEQSKKDGNSRKEKELVGLIEDFYNQYQSLYALCGRLTGEYVKASPGRLERVSSVSSSSSESEYFSSEEVDGYTDFNDSNQRLFLRERERSTLTNNTREVVLKTQASNEAKELEKLIIQTKELGSLNRQKRNLELQVERQVREIKQLGAKNSELQARVLELELLLKESKGTVSALQAKLKSNEDQATSKIAELMARINKLEQEAKSLRTQKGKMEEKTRRNRNETLCEKKDFTDQLSVVQQNLDSANKKNKALETQLEREREKVSQYMVRIENLEENLAKTTSSEKSLLVERERFLARIKGLELEVESRCSQQNDLEEHLRNTRSVINRAADEGKALQDKNKELERAMVQRGEEISALLREHDNCKNGASIQATALTAEVDNLRLEFDALQDQKSKLELHNERIQKEYSENLAKMESLNAKLESRVADHEETIKKLTKTIEQISAENKQVKIWSNRLKGHKQLTEKKMEELADEFRRKMEGNIRLLHQRIHVAEQLNNENKDSYKMTKQRFEQENKMLGEKLASYEDELRTLKVKGTPSQIEADINGLELAAQNGLSLAAGKVEEQREYVLGLVSKMLGEVQFAKVWIRERNGEMKQLKDKVDSLTLLLGDKEEQELMLREKVWKLEANVSKEGGEKLNLIKAVSQLERKVGKLEKTLKERDEELVGLGEKKREAIRQLCFLIEFHRDRCVHLMDLMSKRRVSNRK</sequence>
<gene>
    <name evidence="5" type="primary">LOC113870172</name>
</gene>
<dbReference type="PROSITE" id="PS51774">
    <property type="entry name" value="NAB"/>
    <property type="match status" value="1"/>
</dbReference>
<proteinExistence type="predicted"/>
<dbReference type="PANTHER" id="PTHR47357:SF4">
    <property type="entry name" value="MYOSIN HEAVY CHAIN-LIKE PROTEIN"/>
    <property type="match status" value="1"/>
</dbReference>
<dbReference type="PANTHER" id="PTHR47357">
    <property type="entry name" value="COP1-INTERACTIVE PROTEIN 1"/>
    <property type="match status" value="1"/>
</dbReference>